<dbReference type="InterPro" id="IPR000890">
    <property type="entry name" value="Aliphatic_acid_kin_short-chain"/>
</dbReference>
<dbReference type="EMBL" id="CP052766">
    <property type="protein sequence ID" value="QJR81671.1"/>
    <property type="molecule type" value="Genomic_DNA"/>
</dbReference>
<gene>
    <name evidence="5" type="primary">ackA</name>
    <name evidence="7" type="ORF">CA267_013290</name>
</gene>
<keyword evidence="4 5" id="KW-0067">ATP-binding</keyword>
<dbReference type="GO" id="GO:0000287">
    <property type="term" value="F:magnesium ion binding"/>
    <property type="evidence" value="ECO:0007669"/>
    <property type="project" value="UniProtKB-UniRule"/>
</dbReference>
<organism evidence="7 8">
    <name type="scientific">Alteromonas pelagimontana</name>
    <dbReference type="NCBI Taxonomy" id="1858656"/>
    <lineage>
        <taxon>Bacteria</taxon>
        <taxon>Pseudomonadati</taxon>
        <taxon>Pseudomonadota</taxon>
        <taxon>Gammaproteobacteria</taxon>
        <taxon>Alteromonadales</taxon>
        <taxon>Alteromonadaceae</taxon>
        <taxon>Alteromonas/Salinimonas group</taxon>
        <taxon>Alteromonas</taxon>
    </lineage>
</organism>
<dbReference type="HAMAP" id="MF_00020">
    <property type="entry name" value="Acetate_kinase"/>
    <property type="match status" value="1"/>
</dbReference>
<keyword evidence="5" id="KW-0460">Magnesium</keyword>
<dbReference type="AlphaFoldDB" id="A0A6M4MER2"/>
<comment type="similarity">
    <text evidence="5 6">Belongs to the acetokinase family.</text>
</comment>
<dbReference type="PANTHER" id="PTHR21060:SF15">
    <property type="entry name" value="ACETATE KINASE-RELATED"/>
    <property type="match status" value="1"/>
</dbReference>
<reference evidence="7 8" key="2">
    <citation type="submission" date="2020-04" db="EMBL/GenBank/DDBJ databases">
        <title>Complete genome sequence of Alteromonas pelagimontana 5.12T.</title>
        <authorList>
            <person name="Sinha R.K."/>
            <person name="Krishnan K.P."/>
            <person name="Kurian J.P."/>
        </authorList>
    </citation>
    <scope>NUCLEOTIDE SEQUENCE [LARGE SCALE GENOMIC DNA]</scope>
    <source>
        <strain evidence="7 8">5.12</strain>
    </source>
</reference>
<dbReference type="GO" id="GO:0006085">
    <property type="term" value="P:acetyl-CoA biosynthetic process"/>
    <property type="evidence" value="ECO:0007669"/>
    <property type="project" value="UniProtKB-UniRule"/>
</dbReference>
<evidence type="ECO:0000313" key="7">
    <source>
        <dbReference type="EMBL" id="QJR81671.1"/>
    </source>
</evidence>
<dbReference type="UniPathway" id="UPA00340">
    <property type="reaction ID" value="UER00458"/>
</dbReference>
<dbReference type="EC" id="2.7.2.1" evidence="5"/>
<dbReference type="RefSeq" id="WP_075610764.1">
    <property type="nucleotide sequence ID" value="NZ_CP052766.1"/>
</dbReference>
<evidence type="ECO:0000256" key="3">
    <source>
        <dbReference type="ARBA" id="ARBA00022777"/>
    </source>
</evidence>
<dbReference type="OrthoDB" id="9802453at2"/>
<evidence type="ECO:0000256" key="1">
    <source>
        <dbReference type="ARBA" id="ARBA00022679"/>
    </source>
</evidence>
<evidence type="ECO:0000256" key="4">
    <source>
        <dbReference type="ARBA" id="ARBA00022840"/>
    </source>
</evidence>
<keyword evidence="8" id="KW-1185">Reference proteome</keyword>
<dbReference type="Proteomes" id="UP000219285">
    <property type="component" value="Chromosome"/>
</dbReference>
<keyword evidence="5" id="KW-0479">Metal-binding</keyword>
<dbReference type="PRINTS" id="PR00471">
    <property type="entry name" value="ACETATEKNASE"/>
</dbReference>
<feature type="site" description="Transition state stabilizer" evidence="5">
    <location>
        <position position="212"/>
    </location>
</feature>
<comment type="subunit">
    <text evidence="5">Homodimer.</text>
</comment>
<evidence type="ECO:0000313" key="8">
    <source>
        <dbReference type="Proteomes" id="UP000219285"/>
    </source>
</evidence>
<feature type="binding site" evidence="5">
    <location>
        <position position="66"/>
    </location>
    <ligand>
        <name>substrate</name>
    </ligand>
</feature>
<dbReference type="KEGG" id="apel:CA267_013290"/>
<protein>
    <recommendedName>
        <fullName evidence="5">Acetate kinase</fullName>
        <ecNumber evidence="5">2.7.2.1</ecNumber>
    </recommendedName>
    <alternativeName>
        <fullName evidence="5">Acetokinase</fullName>
    </alternativeName>
</protein>
<evidence type="ECO:0000256" key="5">
    <source>
        <dbReference type="HAMAP-Rule" id="MF_00020"/>
    </source>
</evidence>
<dbReference type="Gene3D" id="3.30.420.40">
    <property type="match status" value="2"/>
</dbReference>
<dbReference type="InterPro" id="IPR043129">
    <property type="entry name" value="ATPase_NBD"/>
</dbReference>
<reference evidence="8" key="1">
    <citation type="submission" date="2014-12" db="EMBL/GenBank/DDBJ databases">
        <title>Complete genome sequence of a multi-drug resistant Klebsiella pneumoniae.</title>
        <authorList>
            <person name="Hua X."/>
            <person name="Chen Q."/>
            <person name="Li X."/>
            <person name="Feng Y."/>
            <person name="Ruan Z."/>
            <person name="Yu Y."/>
        </authorList>
    </citation>
    <scope>NUCLEOTIDE SEQUENCE [LARGE SCALE GENOMIC DNA]</scope>
    <source>
        <strain evidence="8">5.12</strain>
    </source>
</reference>
<name>A0A6M4MER2_9ALTE</name>
<sequence>MQYQNSGKSDESILVCNAGSGSLEMQLWEDGQLKDSTTTEGEQHKLLDDFTAFLTHSTPCDYILHRVVHMGDVEQNPLRVNDEILALIKHWQPLAPLHNGIALALIEKGKARWPDAQQFVFSDSALYSDLPEHARHYPLPGKLSSGWPIKKYGFHGLAHQSQWRLLQEQKQYSRVITIQLGGGSSLTAWQDGKVLDTTMGFTPTDGVPMTTRSGGVDPNIVLHLIEREHYSVAQLNKLFNHEAGLLGLSGVSGDYRDLKISEEPAAKFAIAVFSYRLTQAIGSLMAVMGGVDAIGFGGGLAENQPALREACLQPIAGLGVVVSSENNDAENELCAIHSENSSTDIWISPNQECNEMHSQFKTYKEKVLL</sequence>
<dbReference type="GO" id="GO:0006083">
    <property type="term" value="P:acetate metabolic process"/>
    <property type="evidence" value="ECO:0007669"/>
    <property type="project" value="TreeGrafter"/>
</dbReference>
<dbReference type="GO" id="GO:0008776">
    <property type="term" value="F:acetate kinase activity"/>
    <property type="evidence" value="ECO:0007669"/>
    <property type="project" value="UniProtKB-UniRule"/>
</dbReference>
<dbReference type="Pfam" id="PF00871">
    <property type="entry name" value="Acetate_kinase"/>
    <property type="match status" value="1"/>
</dbReference>
<feature type="active site" description="Proton donor/acceptor" evidence="5">
    <location>
        <position position="123"/>
    </location>
</feature>
<feature type="binding site" evidence="5">
    <location>
        <position position="352"/>
    </location>
    <ligand>
        <name>Mg(2+)</name>
        <dbReference type="ChEBI" id="CHEBI:18420"/>
    </ligand>
</feature>
<comment type="caution">
    <text evidence="5">Lacks conserved residue(s) required for the propagation of feature annotation.</text>
</comment>
<dbReference type="InterPro" id="IPR004372">
    <property type="entry name" value="Ac/propionate_kinase"/>
</dbReference>
<comment type="pathway">
    <text evidence="5">Metabolic intermediate biosynthesis; acetyl-CoA biosynthesis; acetyl-CoA from acetate: step 1/2.</text>
</comment>
<dbReference type="SUPFAM" id="SSF53067">
    <property type="entry name" value="Actin-like ATPase domain"/>
    <property type="match status" value="2"/>
</dbReference>
<dbReference type="GO" id="GO:0005737">
    <property type="term" value="C:cytoplasm"/>
    <property type="evidence" value="ECO:0007669"/>
    <property type="project" value="UniProtKB-SubCell"/>
</dbReference>
<evidence type="ECO:0000256" key="6">
    <source>
        <dbReference type="RuleBase" id="RU003835"/>
    </source>
</evidence>
<comment type="catalytic activity">
    <reaction evidence="5">
        <text>acetate + ATP = acetyl phosphate + ADP</text>
        <dbReference type="Rhea" id="RHEA:11352"/>
        <dbReference type="ChEBI" id="CHEBI:22191"/>
        <dbReference type="ChEBI" id="CHEBI:30089"/>
        <dbReference type="ChEBI" id="CHEBI:30616"/>
        <dbReference type="ChEBI" id="CHEBI:456216"/>
        <dbReference type="EC" id="2.7.2.1"/>
    </reaction>
</comment>
<keyword evidence="2 5" id="KW-0547">Nucleotide-binding</keyword>
<keyword evidence="1 5" id="KW-0808">Transferase</keyword>
<keyword evidence="5" id="KW-0963">Cytoplasm</keyword>
<accession>A0A6M4MER2</accession>
<keyword evidence="3 5" id="KW-0418">Kinase</keyword>
<evidence type="ECO:0000256" key="2">
    <source>
        <dbReference type="ARBA" id="ARBA00022741"/>
    </source>
</evidence>
<comment type="subcellular location">
    <subcellularLocation>
        <location evidence="5">Cytoplasm</location>
    </subcellularLocation>
</comment>
<dbReference type="GO" id="GO:0005524">
    <property type="term" value="F:ATP binding"/>
    <property type="evidence" value="ECO:0007669"/>
    <property type="project" value="UniProtKB-KW"/>
</dbReference>
<dbReference type="PANTHER" id="PTHR21060">
    <property type="entry name" value="ACETATE KINASE"/>
    <property type="match status" value="1"/>
</dbReference>
<comment type="function">
    <text evidence="5">Catalyzes the formation of acetyl phosphate from acetate and ATP. Can also catalyze the reverse reaction.</text>
</comment>
<proteinExistence type="inferred from homology"/>
<comment type="cofactor">
    <cofactor evidence="5">
        <name>Mg(2+)</name>
        <dbReference type="ChEBI" id="CHEBI:18420"/>
    </cofactor>
    <cofactor evidence="5">
        <name>Mn(2+)</name>
        <dbReference type="ChEBI" id="CHEBI:29035"/>
    </cofactor>
    <text evidence="5">Mg(2+). Can also accept Mn(2+).</text>
</comment>
<feature type="site" description="Transition state stabilizer" evidence="5">
    <location>
        <position position="155"/>
    </location>
</feature>
<feature type="binding site" evidence="5">
    <location>
        <begin position="254"/>
        <end position="256"/>
    </location>
    <ligand>
        <name>ATP</name>
        <dbReference type="ChEBI" id="CHEBI:30616"/>
    </ligand>
</feature>